<dbReference type="SUPFAM" id="SSF48371">
    <property type="entry name" value="ARM repeat"/>
    <property type="match status" value="1"/>
</dbReference>
<proteinExistence type="predicted"/>
<protein>
    <recommendedName>
        <fullName evidence="2">Orotidine 5'-phosphate decarboxylase domain-containing protein</fullName>
    </recommendedName>
</protein>
<dbReference type="GO" id="GO:0033982">
    <property type="term" value="F:3-dehydro-L-gulonate-6-phosphate decarboxylase activity"/>
    <property type="evidence" value="ECO:0007669"/>
    <property type="project" value="TreeGrafter"/>
</dbReference>
<dbReference type="PANTHER" id="PTHR35039:SF3">
    <property type="entry name" value="3-KETO-L-GULONATE-6-PHOSPHATE DECARBOXYLASE SGBH-RELATED"/>
    <property type="match status" value="1"/>
</dbReference>
<dbReference type="AlphaFoldDB" id="A0A8J3NT17"/>
<dbReference type="SUPFAM" id="SSF52540">
    <property type="entry name" value="P-loop containing nucleoside triphosphate hydrolases"/>
    <property type="match status" value="1"/>
</dbReference>
<dbReference type="SMART" id="SM00934">
    <property type="entry name" value="OMPdecase"/>
    <property type="match status" value="1"/>
</dbReference>
<dbReference type="InterPro" id="IPR027417">
    <property type="entry name" value="P-loop_NTPase"/>
</dbReference>
<dbReference type="PANTHER" id="PTHR35039">
    <property type="entry name" value="3-KETO-L-GULONATE-6-PHOSPHATE DECARBOXYLASE SGBH-RELATED"/>
    <property type="match status" value="1"/>
</dbReference>
<dbReference type="Pfam" id="PF00215">
    <property type="entry name" value="OMPdecase"/>
    <property type="match status" value="1"/>
</dbReference>
<reference evidence="3 4" key="1">
    <citation type="submission" date="2021-01" db="EMBL/GenBank/DDBJ databases">
        <title>Whole genome shotgun sequence of Catellatospora chokoriensis NBRC 107358.</title>
        <authorList>
            <person name="Komaki H."/>
            <person name="Tamura T."/>
        </authorList>
    </citation>
    <scope>NUCLEOTIDE SEQUENCE [LARGE SCALE GENOMIC DNA]</scope>
    <source>
        <strain evidence="3 4">NBRC 107358</strain>
    </source>
</reference>
<dbReference type="InterPro" id="IPR011060">
    <property type="entry name" value="RibuloseP-bd_barrel"/>
</dbReference>
<comment type="caution">
    <text evidence="3">The sequence shown here is derived from an EMBL/GenBank/DDBJ whole genome shotgun (WGS) entry which is preliminary data.</text>
</comment>
<dbReference type="GO" id="GO:0006207">
    <property type="term" value="P:'de novo' pyrimidine nucleobase biosynthetic process"/>
    <property type="evidence" value="ECO:0007669"/>
    <property type="project" value="InterPro"/>
</dbReference>
<accession>A0A8J3NT17</accession>
<dbReference type="InterPro" id="IPR011989">
    <property type="entry name" value="ARM-like"/>
</dbReference>
<dbReference type="CDD" id="cd00093">
    <property type="entry name" value="HTH_XRE"/>
    <property type="match status" value="1"/>
</dbReference>
<gene>
    <name evidence="3" type="ORF">Cch02nite_32840</name>
</gene>
<dbReference type="GO" id="GO:0019854">
    <property type="term" value="P:L-ascorbic acid catabolic process"/>
    <property type="evidence" value="ECO:0007669"/>
    <property type="project" value="TreeGrafter"/>
</dbReference>
<evidence type="ECO:0000259" key="2">
    <source>
        <dbReference type="SMART" id="SM00934"/>
    </source>
</evidence>
<dbReference type="Proteomes" id="UP000619293">
    <property type="component" value="Unassembled WGS sequence"/>
</dbReference>
<dbReference type="SUPFAM" id="SSF51366">
    <property type="entry name" value="Ribulose-phoshate binding barrel"/>
    <property type="match status" value="1"/>
</dbReference>
<keyword evidence="1" id="KW-0456">Lyase</keyword>
<dbReference type="GO" id="GO:0004590">
    <property type="term" value="F:orotidine-5'-phosphate decarboxylase activity"/>
    <property type="evidence" value="ECO:0007669"/>
    <property type="project" value="InterPro"/>
</dbReference>
<evidence type="ECO:0000256" key="1">
    <source>
        <dbReference type="ARBA" id="ARBA00023239"/>
    </source>
</evidence>
<dbReference type="Gene3D" id="3.20.20.70">
    <property type="entry name" value="Aldolase class I"/>
    <property type="match status" value="1"/>
</dbReference>
<organism evidence="3 4">
    <name type="scientific">Catellatospora chokoriensis</name>
    <dbReference type="NCBI Taxonomy" id="310353"/>
    <lineage>
        <taxon>Bacteria</taxon>
        <taxon>Bacillati</taxon>
        <taxon>Actinomycetota</taxon>
        <taxon>Actinomycetes</taxon>
        <taxon>Micromonosporales</taxon>
        <taxon>Micromonosporaceae</taxon>
        <taxon>Catellatospora</taxon>
    </lineage>
</organism>
<sequence>MRAEPQVDPHWWLTESVEGVRLPDVLARRDVGAVFRFLSARGFSRSRLAAATGLQENRVSAIAKGRQSVTAYDVLERIADGLLIERGLMGLAFADTSAHATQPATAQSGQGSASRSRDRSRSIMANLRAANLDEGYLPPVEATTAFSRFLASDFRTFVIAGSAGCGKTSLVRYLAETEQGAVWQLQAADGENNDFDLATAILRYGSADPGPDPLLTLERLVTSLTEPHIVALDGITAEQTLAHVCQQVDSILRQVRSVNLRFVLAIRTPPTFDLSRFPILAASVFRENDVPGSSVVLGTWPLSTARATWEASRVGSSPRFDDLPASVQQLATVPLYMRLLRTSGAPRPAEANEFQLIDHCVDAILTNAGHQPEVAKSRLAKFAHAQSQSASSRPSARLRPSHAINEVQMALMVAPPLTAFVGDELTFGHDVIREYFLALSLCDQITDGGPATASVLQLNDLATRAESSASVRGAFLLTVCALDQRNPEILSFVAGSTLTNAESTLTLMLGLIDQTRFATQDVLRRASRRARHDTPNLVRALLATPFTAVALGDGHAKWFLEQLRSFGSSVWEDAAAHLHHLGFEAATRLLDEADLRVPAEATFIARYYYLFPKMGGANADVAEVLCAHSDWRVRAAMATALPTAITSGTADGESIATILATDHDYKVRAATAAGLASLPDDLARRLLPQFLIDDNWHVRRSALDSLMDQPQETPAAGLIPLTFDVIQSQTSWRSCPSDIETRVQRLRLLTPSTDHPPAHGAAADRAALMLLREFAASATTTPPHVHSSIQALAHSTQSWLLQQEVTRAQSNAMRANARRASGDGFRLLRDSRTLQVALDLPDLDRAAHIAEDLDRAGTRLIEVGDPLIKANGVRAVEELRRAAPGAVLVAEMMSADWGRDQVESAAAAGADAVLLIGPASMASVTAATRAARRLGVAIVLDIPAAHANESWVRSMERAGVDAFAITTNIDLGVGVDDPMAGARLVRSWTRLPVSVSGGFSASDDAIVASRSWDILIVGRSITEAVAPATAAAGMLEAIHRLEPVGGP</sequence>
<dbReference type="InterPro" id="IPR013785">
    <property type="entry name" value="Aldolase_TIM"/>
</dbReference>
<dbReference type="EMBL" id="BONG01000018">
    <property type="protein sequence ID" value="GIF89840.1"/>
    <property type="molecule type" value="Genomic_DNA"/>
</dbReference>
<dbReference type="InterPro" id="IPR001387">
    <property type="entry name" value="Cro/C1-type_HTH"/>
</dbReference>
<evidence type="ECO:0000313" key="3">
    <source>
        <dbReference type="EMBL" id="GIF89840.1"/>
    </source>
</evidence>
<name>A0A8J3NT17_9ACTN</name>
<dbReference type="InterPro" id="IPR016024">
    <property type="entry name" value="ARM-type_fold"/>
</dbReference>
<dbReference type="Gene3D" id="1.25.10.10">
    <property type="entry name" value="Leucine-rich Repeat Variant"/>
    <property type="match status" value="1"/>
</dbReference>
<evidence type="ECO:0000313" key="4">
    <source>
        <dbReference type="Proteomes" id="UP000619293"/>
    </source>
</evidence>
<dbReference type="InterPro" id="IPR001754">
    <property type="entry name" value="OMPdeCOase_dom"/>
</dbReference>
<keyword evidence="4" id="KW-1185">Reference proteome</keyword>
<feature type="domain" description="Orotidine 5'-phosphate decarboxylase" evidence="2">
    <location>
        <begin position="833"/>
        <end position="1034"/>
    </location>
</feature>